<evidence type="ECO:0000259" key="2">
    <source>
        <dbReference type="Pfam" id="PF22483"/>
    </source>
</evidence>
<proteinExistence type="predicted"/>
<evidence type="ECO:0000256" key="1">
    <source>
        <dbReference type="SAM" id="Phobius"/>
    </source>
</evidence>
<name>A0A4R3MX42_9BACI</name>
<dbReference type="OrthoDB" id="3193769at2"/>
<keyword evidence="4" id="KW-1185">Reference proteome</keyword>
<gene>
    <name evidence="3" type="ORF">EDD68_1202</name>
</gene>
<keyword evidence="1" id="KW-0812">Transmembrane</keyword>
<sequence>MRRPKDIPSVEVNVGIISTWIIAALMNQTYFSIHELNEAIHLKLETFNQKPFQKKIGSRQTASLEEEKFALLPLPTKPYELATWKKAIVPLDYHIIVDKKHYSIPYEYVKHEVDIRITSNHMRIASHVRLKRYKGNLFYNSRTHAREPPDLYRVGSAANL</sequence>
<dbReference type="AlphaFoldDB" id="A0A4R3MX42"/>
<dbReference type="InterPro" id="IPR054353">
    <property type="entry name" value="IstA-like_C"/>
</dbReference>
<dbReference type="EMBL" id="SMAN01000020">
    <property type="protein sequence ID" value="TCT18899.1"/>
    <property type="molecule type" value="Genomic_DNA"/>
</dbReference>
<feature type="domain" description="Transposase for insertion sequence element IS21-like C-terminal" evidence="2">
    <location>
        <begin position="74"/>
        <end position="126"/>
    </location>
</feature>
<evidence type="ECO:0000313" key="3">
    <source>
        <dbReference type="EMBL" id="TCT18899.1"/>
    </source>
</evidence>
<organism evidence="3 4">
    <name type="scientific">Melghiribacillus thermohalophilus</name>
    <dbReference type="NCBI Taxonomy" id="1324956"/>
    <lineage>
        <taxon>Bacteria</taxon>
        <taxon>Bacillati</taxon>
        <taxon>Bacillota</taxon>
        <taxon>Bacilli</taxon>
        <taxon>Bacillales</taxon>
        <taxon>Bacillaceae</taxon>
        <taxon>Melghiribacillus</taxon>
    </lineage>
</organism>
<dbReference type="RefSeq" id="WP_132372568.1">
    <property type="nucleotide sequence ID" value="NZ_SMAN01000020.1"/>
</dbReference>
<accession>A0A4R3MX42</accession>
<dbReference type="Proteomes" id="UP000294650">
    <property type="component" value="Unassembled WGS sequence"/>
</dbReference>
<feature type="transmembrane region" description="Helical" evidence="1">
    <location>
        <begin position="12"/>
        <end position="31"/>
    </location>
</feature>
<dbReference type="Pfam" id="PF22483">
    <property type="entry name" value="Mu-transpos_C_2"/>
    <property type="match status" value="1"/>
</dbReference>
<dbReference type="PANTHER" id="PTHR35004:SF8">
    <property type="entry name" value="TRANSPOSASE RV3428C-RELATED"/>
    <property type="match status" value="1"/>
</dbReference>
<keyword evidence="1" id="KW-0472">Membrane</keyword>
<reference evidence="3 4" key="1">
    <citation type="submission" date="2019-03" db="EMBL/GenBank/DDBJ databases">
        <title>Genomic Encyclopedia of Type Strains, Phase IV (KMG-IV): sequencing the most valuable type-strain genomes for metagenomic binning, comparative biology and taxonomic classification.</title>
        <authorList>
            <person name="Goeker M."/>
        </authorList>
    </citation>
    <scope>NUCLEOTIDE SEQUENCE [LARGE SCALE GENOMIC DNA]</scope>
    <source>
        <strain evidence="3 4">DSM 25894</strain>
    </source>
</reference>
<keyword evidence="1" id="KW-1133">Transmembrane helix</keyword>
<comment type="caution">
    <text evidence="3">The sequence shown here is derived from an EMBL/GenBank/DDBJ whole genome shotgun (WGS) entry which is preliminary data.</text>
</comment>
<evidence type="ECO:0000313" key="4">
    <source>
        <dbReference type="Proteomes" id="UP000294650"/>
    </source>
</evidence>
<protein>
    <recommendedName>
        <fullName evidence="2">Transposase for insertion sequence element IS21-like C-terminal domain-containing protein</fullName>
    </recommendedName>
</protein>
<dbReference type="PANTHER" id="PTHR35004">
    <property type="entry name" value="TRANSPOSASE RV3428C-RELATED"/>
    <property type="match status" value="1"/>
</dbReference>